<gene>
    <name evidence="8" type="ORF">N7468_006676</name>
</gene>
<comment type="catalytic activity">
    <reaction evidence="1 6">
        <text>[protein]-peptidylproline (omega=180) = [protein]-peptidylproline (omega=0)</text>
        <dbReference type="Rhea" id="RHEA:16237"/>
        <dbReference type="Rhea" id="RHEA-COMP:10747"/>
        <dbReference type="Rhea" id="RHEA-COMP:10748"/>
        <dbReference type="ChEBI" id="CHEBI:83833"/>
        <dbReference type="ChEBI" id="CHEBI:83834"/>
        <dbReference type="EC" id="5.2.1.8"/>
    </reaction>
</comment>
<sequence length="123" mass="13362">MGVTIDNIRDGNGADFPKPGDNIEMHYRGCLYDEKATDKMGSQFDSSYDRGAPLPSPIGVGRLIKVIDTGWDEAVPQMSLGQKARLTITPDYGYGARGFPPVIPGNATLVFEVELMSINGKRL</sequence>
<accession>A0A9W9NSN5</accession>
<dbReference type="EC" id="5.2.1.8" evidence="6"/>
<reference evidence="8" key="2">
    <citation type="journal article" date="2023" name="IMA Fungus">
        <title>Comparative genomic study of the Penicillium genus elucidates a diverse pangenome and 15 lateral gene transfer events.</title>
        <authorList>
            <person name="Petersen C."/>
            <person name="Sorensen T."/>
            <person name="Nielsen M.R."/>
            <person name="Sondergaard T.E."/>
            <person name="Sorensen J.L."/>
            <person name="Fitzpatrick D.A."/>
            <person name="Frisvad J.C."/>
            <person name="Nielsen K.L."/>
        </authorList>
    </citation>
    <scope>NUCLEOTIDE SEQUENCE</scope>
    <source>
        <strain evidence="8">IBT 19713</strain>
    </source>
</reference>
<evidence type="ECO:0000259" key="7">
    <source>
        <dbReference type="PROSITE" id="PS50059"/>
    </source>
</evidence>
<dbReference type="PANTHER" id="PTHR10516:SF443">
    <property type="entry name" value="FK506-BINDING PROTEIN 59-RELATED"/>
    <property type="match status" value="1"/>
</dbReference>
<name>A0A9W9NSN5_9EURO</name>
<dbReference type="GO" id="GO:0005737">
    <property type="term" value="C:cytoplasm"/>
    <property type="evidence" value="ECO:0007669"/>
    <property type="project" value="TreeGrafter"/>
</dbReference>
<keyword evidence="9" id="KW-1185">Reference proteome</keyword>
<dbReference type="SUPFAM" id="SSF54534">
    <property type="entry name" value="FKBP-like"/>
    <property type="match status" value="1"/>
</dbReference>
<dbReference type="AlphaFoldDB" id="A0A9W9NSN5"/>
<evidence type="ECO:0000256" key="5">
    <source>
        <dbReference type="ARBA" id="ARBA00038106"/>
    </source>
</evidence>
<evidence type="ECO:0000313" key="8">
    <source>
        <dbReference type="EMBL" id="KAJ5225451.1"/>
    </source>
</evidence>
<dbReference type="InterPro" id="IPR050689">
    <property type="entry name" value="FKBP-type_PPIase"/>
</dbReference>
<dbReference type="EMBL" id="JAPQKS010000005">
    <property type="protein sequence ID" value="KAJ5225451.1"/>
    <property type="molecule type" value="Genomic_DNA"/>
</dbReference>
<dbReference type="InterPro" id="IPR046357">
    <property type="entry name" value="PPIase_dom_sf"/>
</dbReference>
<evidence type="ECO:0000256" key="2">
    <source>
        <dbReference type="ARBA" id="ARBA00002388"/>
    </source>
</evidence>
<dbReference type="Pfam" id="PF00254">
    <property type="entry name" value="FKBP_C"/>
    <property type="match status" value="1"/>
</dbReference>
<dbReference type="Gene3D" id="3.10.50.40">
    <property type="match status" value="1"/>
</dbReference>
<evidence type="ECO:0000256" key="6">
    <source>
        <dbReference type="PROSITE-ProRule" id="PRU00277"/>
    </source>
</evidence>
<comment type="caution">
    <text evidence="8">The sequence shown here is derived from an EMBL/GenBank/DDBJ whole genome shotgun (WGS) entry which is preliminary data.</text>
</comment>
<keyword evidence="4 6" id="KW-0413">Isomerase</keyword>
<evidence type="ECO:0000256" key="3">
    <source>
        <dbReference type="ARBA" id="ARBA00023110"/>
    </source>
</evidence>
<organism evidence="8 9">
    <name type="scientific">Penicillium chermesinum</name>
    <dbReference type="NCBI Taxonomy" id="63820"/>
    <lineage>
        <taxon>Eukaryota</taxon>
        <taxon>Fungi</taxon>
        <taxon>Dikarya</taxon>
        <taxon>Ascomycota</taxon>
        <taxon>Pezizomycotina</taxon>
        <taxon>Eurotiomycetes</taxon>
        <taxon>Eurotiomycetidae</taxon>
        <taxon>Eurotiales</taxon>
        <taxon>Aspergillaceae</taxon>
        <taxon>Penicillium</taxon>
    </lineage>
</organism>
<keyword evidence="3 6" id="KW-0697">Rotamase</keyword>
<evidence type="ECO:0000256" key="4">
    <source>
        <dbReference type="ARBA" id="ARBA00023235"/>
    </source>
</evidence>
<evidence type="ECO:0000256" key="1">
    <source>
        <dbReference type="ARBA" id="ARBA00000971"/>
    </source>
</evidence>
<dbReference type="RefSeq" id="XP_058328862.1">
    <property type="nucleotide sequence ID" value="XM_058475972.1"/>
</dbReference>
<dbReference type="PANTHER" id="PTHR10516">
    <property type="entry name" value="PEPTIDYL-PROLYL CIS-TRANS ISOMERASE"/>
    <property type="match status" value="1"/>
</dbReference>
<protein>
    <recommendedName>
        <fullName evidence="6">peptidylprolyl isomerase</fullName>
        <ecNumber evidence="6">5.2.1.8</ecNumber>
    </recommendedName>
</protein>
<proteinExistence type="inferred from homology"/>
<reference evidence="8" key="1">
    <citation type="submission" date="2022-11" db="EMBL/GenBank/DDBJ databases">
        <authorList>
            <person name="Petersen C."/>
        </authorList>
    </citation>
    <scope>NUCLEOTIDE SEQUENCE</scope>
    <source>
        <strain evidence="8">IBT 19713</strain>
    </source>
</reference>
<dbReference type="OrthoDB" id="1902587at2759"/>
<comment type="similarity">
    <text evidence="5">Belongs to the FKBP-type PPIase family. FKBP1 subfamily.</text>
</comment>
<dbReference type="InterPro" id="IPR001179">
    <property type="entry name" value="PPIase_FKBP_dom"/>
</dbReference>
<dbReference type="GO" id="GO:0003755">
    <property type="term" value="F:peptidyl-prolyl cis-trans isomerase activity"/>
    <property type="evidence" value="ECO:0007669"/>
    <property type="project" value="UniProtKB-KW"/>
</dbReference>
<feature type="domain" description="PPIase FKBP-type" evidence="7">
    <location>
        <begin position="20"/>
        <end position="119"/>
    </location>
</feature>
<dbReference type="PROSITE" id="PS50059">
    <property type="entry name" value="FKBP_PPIASE"/>
    <property type="match status" value="1"/>
</dbReference>
<dbReference type="FunFam" id="3.10.50.40:FF:000025">
    <property type="entry name" value="Peptidylprolyl isomerase"/>
    <property type="match status" value="1"/>
</dbReference>
<evidence type="ECO:0000313" key="9">
    <source>
        <dbReference type="Proteomes" id="UP001150941"/>
    </source>
</evidence>
<dbReference type="Proteomes" id="UP001150941">
    <property type="component" value="Unassembled WGS sequence"/>
</dbReference>
<comment type="function">
    <text evidence="2">PPIases accelerate the folding of proteins. It catalyzes the cis-trans isomerization of proline imidic peptide bonds in oligopeptides.</text>
</comment>
<dbReference type="GeneID" id="83203275"/>